<evidence type="ECO:0000313" key="1">
    <source>
        <dbReference type="Ensembl" id="ENSCRFP00000007013.1"/>
    </source>
</evidence>
<reference evidence="1" key="1">
    <citation type="submission" date="2025-08" db="UniProtKB">
        <authorList>
            <consortium name="Ensembl"/>
        </authorList>
    </citation>
    <scope>IDENTIFICATION</scope>
</reference>
<proteinExistence type="predicted"/>
<accession>A0A8C3QJ97</accession>
<keyword evidence="2" id="KW-1185">Reference proteome</keyword>
<organism evidence="1 2">
    <name type="scientific">Cyanoderma ruficeps</name>
    <name type="common">rufous-capped babbler</name>
    <dbReference type="NCBI Taxonomy" id="181631"/>
    <lineage>
        <taxon>Eukaryota</taxon>
        <taxon>Metazoa</taxon>
        <taxon>Chordata</taxon>
        <taxon>Craniata</taxon>
        <taxon>Vertebrata</taxon>
        <taxon>Euteleostomi</taxon>
        <taxon>Archelosauria</taxon>
        <taxon>Archosauria</taxon>
        <taxon>Dinosauria</taxon>
        <taxon>Saurischia</taxon>
        <taxon>Theropoda</taxon>
        <taxon>Coelurosauria</taxon>
        <taxon>Aves</taxon>
        <taxon>Neognathae</taxon>
        <taxon>Neoaves</taxon>
        <taxon>Telluraves</taxon>
        <taxon>Australaves</taxon>
        <taxon>Passeriformes</taxon>
        <taxon>Sylvioidea</taxon>
        <taxon>Timaliidae</taxon>
        <taxon>Cyanoderma</taxon>
    </lineage>
</organism>
<name>A0A8C3QJ97_9PASS</name>
<evidence type="ECO:0000313" key="2">
    <source>
        <dbReference type="Proteomes" id="UP000694396"/>
    </source>
</evidence>
<protein>
    <submittedName>
        <fullName evidence="1">Uncharacterized protein</fullName>
    </submittedName>
</protein>
<dbReference type="AlphaFoldDB" id="A0A8C3QJ97"/>
<dbReference type="Ensembl" id="ENSCRFT00000007263.1">
    <property type="protein sequence ID" value="ENSCRFP00000007013.1"/>
    <property type="gene ID" value="ENSCRFG00000005534.1"/>
</dbReference>
<sequence length="97" mass="11185">MCDQAAVVEATDMPKEMQQQLLQGPFGLWRNGKLKEITVIIKRMFDCNGLLWNAIHTRHQGGTPLWKSKILWSCDTLDFSWCHLSKKSLPKSRIPEC</sequence>
<dbReference type="Proteomes" id="UP000694396">
    <property type="component" value="Unplaced"/>
</dbReference>
<reference evidence="1" key="2">
    <citation type="submission" date="2025-09" db="UniProtKB">
        <authorList>
            <consortium name="Ensembl"/>
        </authorList>
    </citation>
    <scope>IDENTIFICATION</scope>
</reference>